<keyword evidence="4" id="KW-0747">Spliceosome</keyword>
<evidence type="ECO:0000256" key="1">
    <source>
        <dbReference type="ARBA" id="ARBA00004123"/>
    </source>
</evidence>
<keyword evidence="7" id="KW-0539">Nucleus</keyword>
<evidence type="ECO:0000256" key="5">
    <source>
        <dbReference type="ARBA" id="ARBA00022884"/>
    </source>
</evidence>
<dbReference type="FunFam" id="3.30.70.330:FF:000396">
    <property type="entry name" value="Putative Pre-mRNA-splicing factor slt11"/>
    <property type="match status" value="1"/>
</dbReference>
<sequence>MPPKADINKATWEDTEVPAVCERCLGSNPYIRMTRERYGAECKLCARPYTVFRWQPEGSMTGGGSAGSKKPKKTSICLTCARQKNCCQSCMLDLTYGLPLHIRDTALKMISSSGDSTTNTSSNMSNAIIRQYIAQNFEYNNGSTTDDLEDEERRRLMEESEGAKNLLKHLATAMPYYKRQYPSLENTPGHLKHKQQNVDPAPVNNKALVQDVGKIASKLPLNGNNIPPKDTSITSLFIMGIEDDLPEYAIRDYFSKYGAISSIVCIHRARCGFINFANRAGAEAAASSVPAPAGKLVINGCKLRIAWSKPRLLGSSHAEHSRLGQIVRKAMRQRDFKDRASNGGRDAGAGGSAGTRGNDGSKDEILAPPSLSGPKTKYKTAQSGYEG</sequence>
<dbReference type="RefSeq" id="XP_031854418.1">
    <property type="nucleotide sequence ID" value="XM_031998527.1"/>
</dbReference>
<dbReference type="Proteomes" id="UP000398389">
    <property type="component" value="Unassembled WGS sequence"/>
</dbReference>
<reference evidence="12 13" key="1">
    <citation type="submission" date="2019-09" db="EMBL/GenBank/DDBJ databases">
        <authorList>
            <person name="Brejova B."/>
        </authorList>
    </citation>
    <scope>NUCLEOTIDE SEQUENCE [LARGE SCALE GENOMIC DNA]</scope>
</reference>
<evidence type="ECO:0000313" key="12">
    <source>
        <dbReference type="EMBL" id="VVT53911.1"/>
    </source>
</evidence>
<dbReference type="GO" id="GO:0000974">
    <property type="term" value="C:Prp19 complex"/>
    <property type="evidence" value="ECO:0007669"/>
    <property type="project" value="TreeGrafter"/>
</dbReference>
<dbReference type="InterPro" id="IPR039171">
    <property type="entry name" value="Cwc2/Slt11"/>
</dbReference>
<dbReference type="Pfam" id="PF21369">
    <property type="entry name" value="STL11_N"/>
    <property type="match status" value="1"/>
</dbReference>
<accession>A0A5E8BSA7</accession>
<dbReference type="InterPro" id="IPR048995">
    <property type="entry name" value="STL11/RBM22-like_N"/>
</dbReference>
<dbReference type="GO" id="GO:0071006">
    <property type="term" value="C:U2-type catalytic step 1 spliceosome"/>
    <property type="evidence" value="ECO:0007669"/>
    <property type="project" value="TreeGrafter"/>
</dbReference>
<dbReference type="SUPFAM" id="SSF54928">
    <property type="entry name" value="RNA-binding domain, RBD"/>
    <property type="match status" value="1"/>
</dbReference>
<dbReference type="SMART" id="SM00360">
    <property type="entry name" value="RRM"/>
    <property type="match status" value="1"/>
</dbReference>
<dbReference type="GO" id="GO:0008380">
    <property type="term" value="P:RNA splicing"/>
    <property type="evidence" value="ECO:0007669"/>
    <property type="project" value="UniProtKB-KW"/>
</dbReference>
<protein>
    <recommendedName>
        <fullName evidence="2">Pre-mRNA-splicing factor SLT11</fullName>
    </recommendedName>
</protein>
<gene>
    <name evidence="12" type="ORF">SAPINGB_P003812</name>
</gene>
<evidence type="ECO:0000256" key="7">
    <source>
        <dbReference type="ARBA" id="ARBA00023242"/>
    </source>
</evidence>
<feature type="domain" description="RRM" evidence="11">
    <location>
        <begin position="234"/>
        <end position="310"/>
    </location>
</feature>
<dbReference type="PANTHER" id="PTHR14089:SF6">
    <property type="entry name" value="PRE-MRNA-SPLICING FACTOR RBM22"/>
    <property type="match status" value="1"/>
</dbReference>
<evidence type="ECO:0000256" key="4">
    <source>
        <dbReference type="ARBA" id="ARBA00022728"/>
    </source>
</evidence>
<dbReference type="AlphaFoldDB" id="A0A5E8BSA7"/>
<keyword evidence="6" id="KW-0508">mRNA splicing</keyword>
<evidence type="ECO:0000256" key="10">
    <source>
        <dbReference type="SAM" id="MobiDB-lite"/>
    </source>
</evidence>
<name>A0A5E8BSA7_9ASCO</name>
<keyword evidence="5 9" id="KW-0694">RNA-binding</keyword>
<feature type="compositionally biased region" description="Gly residues" evidence="10">
    <location>
        <begin position="345"/>
        <end position="354"/>
    </location>
</feature>
<evidence type="ECO:0000256" key="3">
    <source>
        <dbReference type="ARBA" id="ARBA00022664"/>
    </source>
</evidence>
<evidence type="ECO:0000259" key="11">
    <source>
        <dbReference type="PROSITE" id="PS50102"/>
    </source>
</evidence>
<evidence type="ECO:0000256" key="2">
    <source>
        <dbReference type="ARBA" id="ARBA00019060"/>
    </source>
</evidence>
<dbReference type="EMBL" id="CABVLU010000003">
    <property type="protein sequence ID" value="VVT53911.1"/>
    <property type="molecule type" value="Genomic_DNA"/>
</dbReference>
<keyword evidence="13" id="KW-1185">Reference proteome</keyword>
<evidence type="ECO:0000256" key="8">
    <source>
        <dbReference type="ARBA" id="ARBA00025609"/>
    </source>
</evidence>
<evidence type="ECO:0000313" key="13">
    <source>
        <dbReference type="Proteomes" id="UP000398389"/>
    </source>
</evidence>
<dbReference type="GO" id="GO:0036002">
    <property type="term" value="F:pre-mRNA binding"/>
    <property type="evidence" value="ECO:0007669"/>
    <property type="project" value="TreeGrafter"/>
</dbReference>
<dbReference type="GO" id="GO:0006397">
    <property type="term" value="P:mRNA processing"/>
    <property type="evidence" value="ECO:0007669"/>
    <property type="project" value="UniProtKB-KW"/>
</dbReference>
<evidence type="ECO:0000256" key="6">
    <source>
        <dbReference type="ARBA" id="ARBA00023187"/>
    </source>
</evidence>
<organism evidence="12 13">
    <name type="scientific">Magnusiomyces paraingens</name>
    <dbReference type="NCBI Taxonomy" id="2606893"/>
    <lineage>
        <taxon>Eukaryota</taxon>
        <taxon>Fungi</taxon>
        <taxon>Dikarya</taxon>
        <taxon>Ascomycota</taxon>
        <taxon>Saccharomycotina</taxon>
        <taxon>Dipodascomycetes</taxon>
        <taxon>Dipodascales</taxon>
        <taxon>Dipodascaceae</taxon>
        <taxon>Magnusiomyces</taxon>
    </lineage>
</organism>
<comment type="subcellular location">
    <subcellularLocation>
        <location evidence="1">Nucleus</location>
    </subcellularLocation>
</comment>
<dbReference type="GeneID" id="43582627"/>
<dbReference type="PROSITE" id="PS50102">
    <property type="entry name" value="RRM"/>
    <property type="match status" value="1"/>
</dbReference>
<dbReference type="InterPro" id="IPR035979">
    <property type="entry name" value="RBD_domain_sf"/>
</dbReference>
<dbReference type="GO" id="GO:0017070">
    <property type="term" value="F:U6 snRNA binding"/>
    <property type="evidence" value="ECO:0007669"/>
    <property type="project" value="TreeGrafter"/>
</dbReference>
<dbReference type="InterPro" id="IPR000504">
    <property type="entry name" value="RRM_dom"/>
</dbReference>
<comment type="function">
    <text evidence="8">Involved in pre-mRNA splicing. Facilitates the cooperative formation of U2/U6 helix II in association with stem II in the spliceosome. Binds to RNA.</text>
</comment>
<keyword evidence="3" id="KW-0507">mRNA processing</keyword>
<dbReference type="Pfam" id="PF00076">
    <property type="entry name" value="RRM_1"/>
    <property type="match status" value="1"/>
</dbReference>
<dbReference type="InterPro" id="IPR012677">
    <property type="entry name" value="Nucleotide-bd_a/b_plait_sf"/>
</dbReference>
<dbReference type="OrthoDB" id="10259600at2759"/>
<dbReference type="Gene3D" id="3.30.70.330">
    <property type="match status" value="1"/>
</dbReference>
<proteinExistence type="predicted"/>
<dbReference type="GO" id="GO:0071007">
    <property type="term" value="C:U2-type catalytic step 2 spliceosome"/>
    <property type="evidence" value="ECO:0007669"/>
    <property type="project" value="TreeGrafter"/>
</dbReference>
<feature type="region of interest" description="Disordered" evidence="10">
    <location>
        <begin position="336"/>
        <end position="387"/>
    </location>
</feature>
<evidence type="ECO:0000256" key="9">
    <source>
        <dbReference type="PROSITE-ProRule" id="PRU00176"/>
    </source>
</evidence>
<dbReference type="PANTHER" id="PTHR14089">
    <property type="entry name" value="PRE-MRNA-SPLICING FACTOR RBM22"/>
    <property type="match status" value="1"/>
</dbReference>